<name>A0ABN6LS04_9ENTR</name>
<dbReference type="InterPro" id="IPR020288">
    <property type="entry name" value="Sheath_initiator"/>
</dbReference>
<sequence>MIRHFTEGDIVTSGDHFLTGKEATAQAITRRLKLFLGEYFLNISEGTPWFQEILGKSSRDMAAANIKSRILDTDGVVALGAFSFDFDAKTRMITVNASVIDKNNEALEYAFNEEVI</sequence>
<dbReference type="EMBL" id="AP025334">
    <property type="protein sequence ID" value="BDD51996.1"/>
    <property type="molecule type" value="Genomic_DNA"/>
</dbReference>
<dbReference type="Proteomes" id="UP001320460">
    <property type="component" value="Chromosome"/>
</dbReference>
<proteinExistence type="predicted"/>
<organism evidence="1 2">
    <name type="scientific">Phytobacter diazotrophicus</name>
    <dbReference type="NCBI Taxonomy" id="395631"/>
    <lineage>
        <taxon>Bacteria</taxon>
        <taxon>Pseudomonadati</taxon>
        <taxon>Pseudomonadota</taxon>
        <taxon>Gammaproteobacteria</taxon>
        <taxon>Enterobacterales</taxon>
        <taxon>Enterobacteriaceae</taxon>
        <taxon>Phytobacter</taxon>
    </lineage>
</organism>
<protein>
    <submittedName>
        <fullName evidence="1">Uncharacterized protein</fullName>
    </submittedName>
</protein>
<gene>
    <name evidence="1" type="ORF">PDTA9734_34830</name>
</gene>
<evidence type="ECO:0000313" key="2">
    <source>
        <dbReference type="Proteomes" id="UP001320460"/>
    </source>
</evidence>
<dbReference type="RefSeq" id="WP_108701641.1">
    <property type="nucleotide sequence ID" value="NZ_AP025334.1"/>
</dbReference>
<evidence type="ECO:0000313" key="1">
    <source>
        <dbReference type="EMBL" id="BDD51996.1"/>
    </source>
</evidence>
<dbReference type="Pfam" id="PF10934">
    <property type="entry name" value="Sheath_initiator"/>
    <property type="match status" value="1"/>
</dbReference>
<accession>A0ABN6LS04</accession>
<keyword evidence="2" id="KW-1185">Reference proteome</keyword>
<reference evidence="1 2" key="1">
    <citation type="submission" date="2021-12" db="EMBL/GenBank/DDBJ databases">
        <title>Complete genome sequence of Phytobacter diazotrophicus TA9734.</title>
        <authorList>
            <person name="Kubota H."/>
            <person name="Nakayama Y."/>
            <person name="Ariyoshi T."/>
        </authorList>
    </citation>
    <scope>NUCLEOTIDE SEQUENCE [LARGE SCALE GENOMIC DNA]</scope>
    <source>
        <strain evidence="1 2">TA9734</strain>
    </source>
</reference>